<name>J9CLZ9_9ZZZZ</name>
<gene>
    <name evidence="2" type="ORF">EVA_10780</name>
</gene>
<dbReference type="AlphaFoldDB" id="J9CLZ9"/>
<organism evidence="2">
    <name type="scientific">gut metagenome</name>
    <dbReference type="NCBI Taxonomy" id="749906"/>
    <lineage>
        <taxon>unclassified sequences</taxon>
        <taxon>metagenomes</taxon>
        <taxon>organismal metagenomes</taxon>
    </lineage>
</organism>
<accession>J9CLZ9</accession>
<sequence length="61" mass="6527">MLKPRALRKALQRAVGFSPTTLSTFQATDCSSFLAPNAKATSAPLTRPPRRGVNLIQPSTS</sequence>
<comment type="caution">
    <text evidence="2">The sequence shown here is derived from an EMBL/GenBank/DDBJ whole genome shotgun (WGS) entry which is preliminary data.</text>
</comment>
<feature type="region of interest" description="Disordered" evidence="1">
    <location>
        <begin position="39"/>
        <end position="61"/>
    </location>
</feature>
<evidence type="ECO:0000256" key="1">
    <source>
        <dbReference type="SAM" id="MobiDB-lite"/>
    </source>
</evidence>
<proteinExistence type="predicted"/>
<evidence type="ECO:0000313" key="2">
    <source>
        <dbReference type="EMBL" id="EJX01116.1"/>
    </source>
</evidence>
<dbReference type="EMBL" id="AMCI01003094">
    <property type="protein sequence ID" value="EJX01116.1"/>
    <property type="molecule type" value="Genomic_DNA"/>
</dbReference>
<reference evidence="2" key="1">
    <citation type="journal article" date="2012" name="PLoS ONE">
        <title>Gene sets for utilization of primary and secondary nutrition supplies in the distal gut of endangered iberian lynx.</title>
        <authorList>
            <person name="Alcaide M."/>
            <person name="Messina E."/>
            <person name="Richter M."/>
            <person name="Bargiela R."/>
            <person name="Peplies J."/>
            <person name="Huws S.A."/>
            <person name="Newbold C.J."/>
            <person name="Golyshin P.N."/>
            <person name="Simon M.A."/>
            <person name="Lopez G."/>
            <person name="Yakimov M.M."/>
            <person name="Ferrer M."/>
        </authorList>
    </citation>
    <scope>NUCLEOTIDE SEQUENCE</scope>
</reference>
<protein>
    <submittedName>
        <fullName evidence="2">Uncharacterized protein</fullName>
    </submittedName>
</protein>